<sequence length="304" mass="31017">MNRMPRRAVAALTALVAATLLTACSDADGQPTSAAPVATASDGHAHSHDDDGSSGSALPGEHVHGVAIDAADGRVYLATHEGLFLRDGSTWTRVGPVIDLMGFTAAGPGHFYASGHPGAGVDLPNPVGLIESTDAGETWQPLSRQGVSDFHAMTASQEGVVAFDGSRLESTSDGTTWRPLSVPVPPFAMDVSPDGATLVVTSESGPVRSTDGGAQWEKLADAPLLQVVAWADDDTVVGVTPDGVVAVSEDRGARWEQKAELEAPPSALAAVRESDGSLRVVAITQGGALESRDLAAGFAPLGDG</sequence>
<protein>
    <recommendedName>
        <fullName evidence="5">Photosynthesis system II assembly factor Ycf48/Hcf136-like domain-containing protein</fullName>
    </recommendedName>
</protein>
<dbReference type="OrthoDB" id="9764804at2"/>
<evidence type="ECO:0000313" key="3">
    <source>
        <dbReference type="EMBL" id="GCE75141.1"/>
    </source>
</evidence>
<dbReference type="AlphaFoldDB" id="A0A402DLZ4"/>
<reference evidence="3 4" key="1">
    <citation type="submission" date="2019-01" db="EMBL/GenBank/DDBJ databases">
        <title>Draft genome sequence of Cellulomonas takizawaensis strain TKZ-21.</title>
        <authorList>
            <person name="Yamamura H."/>
            <person name="Hayashi T."/>
            <person name="Hamada M."/>
            <person name="Serisawa Y."/>
            <person name="Matsuyama K."/>
            <person name="Nakagawa Y."/>
            <person name="Otoguro M."/>
            <person name="Yanagida F."/>
            <person name="Hayakawa M."/>
        </authorList>
    </citation>
    <scope>NUCLEOTIDE SEQUENCE [LARGE SCALE GENOMIC DNA]</scope>
    <source>
        <strain evidence="3 4">NBRC12680</strain>
    </source>
</reference>
<feature type="signal peptide" evidence="2">
    <location>
        <begin position="1"/>
        <end position="23"/>
    </location>
</feature>
<evidence type="ECO:0000256" key="1">
    <source>
        <dbReference type="SAM" id="MobiDB-lite"/>
    </source>
</evidence>
<dbReference type="InterPro" id="IPR015943">
    <property type="entry name" value="WD40/YVTN_repeat-like_dom_sf"/>
</dbReference>
<feature type="region of interest" description="Disordered" evidence="1">
    <location>
        <begin position="28"/>
        <end position="61"/>
    </location>
</feature>
<dbReference type="NCBIfam" id="NF045728">
    <property type="entry name" value="glycosyl_F510_1955"/>
    <property type="match status" value="1"/>
</dbReference>
<evidence type="ECO:0000313" key="4">
    <source>
        <dbReference type="Proteomes" id="UP000289954"/>
    </source>
</evidence>
<dbReference type="InterPro" id="IPR054817">
    <property type="entry name" value="Glycosyl_F510_1955-like"/>
</dbReference>
<dbReference type="PROSITE" id="PS51257">
    <property type="entry name" value="PROKAR_LIPOPROTEIN"/>
    <property type="match status" value="1"/>
</dbReference>
<gene>
    <name evidence="3" type="ORF">CBZ_01970</name>
</gene>
<name>A0A402DLZ4_9CELL</name>
<dbReference type="SUPFAM" id="SSF110296">
    <property type="entry name" value="Oligoxyloglucan reducing end-specific cellobiohydrolase"/>
    <property type="match status" value="1"/>
</dbReference>
<comment type="caution">
    <text evidence="3">The sequence shown here is derived from an EMBL/GenBank/DDBJ whole genome shotgun (WGS) entry which is preliminary data.</text>
</comment>
<dbReference type="EMBL" id="BIMR01000012">
    <property type="protein sequence ID" value="GCE75141.1"/>
    <property type="molecule type" value="Genomic_DNA"/>
</dbReference>
<evidence type="ECO:0000256" key="2">
    <source>
        <dbReference type="SAM" id="SignalP"/>
    </source>
</evidence>
<dbReference type="Gene3D" id="2.130.10.10">
    <property type="entry name" value="YVTN repeat-like/Quinoprotein amine dehydrogenase"/>
    <property type="match status" value="2"/>
</dbReference>
<organism evidence="3 4">
    <name type="scientific">Cellulomonas biazotea</name>
    <dbReference type="NCBI Taxonomy" id="1709"/>
    <lineage>
        <taxon>Bacteria</taxon>
        <taxon>Bacillati</taxon>
        <taxon>Actinomycetota</taxon>
        <taxon>Actinomycetes</taxon>
        <taxon>Micrococcales</taxon>
        <taxon>Cellulomonadaceae</taxon>
        <taxon>Cellulomonas</taxon>
    </lineage>
</organism>
<proteinExistence type="predicted"/>
<dbReference type="Proteomes" id="UP000289954">
    <property type="component" value="Unassembled WGS sequence"/>
</dbReference>
<feature type="chain" id="PRO_5038882722" description="Photosynthesis system II assembly factor Ycf48/Hcf136-like domain-containing protein" evidence="2">
    <location>
        <begin position="24"/>
        <end position="304"/>
    </location>
</feature>
<keyword evidence="4" id="KW-1185">Reference proteome</keyword>
<accession>A0A402DLZ4</accession>
<evidence type="ECO:0008006" key="5">
    <source>
        <dbReference type="Google" id="ProtNLM"/>
    </source>
</evidence>
<keyword evidence="2" id="KW-0732">Signal</keyword>